<keyword evidence="5 8" id="KW-0812">Transmembrane</keyword>
<evidence type="ECO:0000256" key="6">
    <source>
        <dbReference type="ARBA" id="ARBA00022989"/>
    </source>
</evidence>
<feature type="transmembrane region" description="Helical" evidence="8">
    <location>
        <begin position="87"/>
        <end position="105"/>
    </location>
</feature>
<dbReference type="AlphaFoldDB" id="A0A1H2Q9Z8"/>
<evidence type="ECO:0000313" key="9">
    <source>
        <dbReference type="EMBL" id="SDW03981.1"/>
    </source>
</evidence>
<dbReference type="PANTHER" id="PTHR21716:SF53">
    <property type="entry name" value="PERMEASE PERM-RELATED"/>
    <property type="match status" value="1"/>
</dbReference>
<dbReference type="InterPro" id="IPR002549">
    <property type="entry name" value="AI-2E-like"/>
</dbReference>
<keyword evidence="4" id="KW-1003">Cell membrane</keyword>
<comment type="subcellular location">
    <subcellularLocation>
        <location evidence="1">Cell membrane</location>
        <topology evidence="1">Multi-pass membrane protein</topology>
    </subcellularLocation>
</comment>
<proteinExistence type="inferred from homology"/>
<accession>A0A1H2Q9Z8</accession>
<evidence type="ECO:0000256" key="4">
    <source>
        <dbReference type="ARBA" id="ARBA00022475"/>
    </source>
</evidence>
<dbReference type="GO" id="GO:0055085">
    <property type="term" value="P:transmembrane transport"/>
    <property type="evidence" value="ECO:0007669"/>
    <property type="project" value="TreeGrafter"/>
</dbReference>
<feature type="transmembrane region" description="Helical" evidence="8">
    <location>
        <begin position="291"/>
        <end position="312"/>
    </location>
</feature>
<dbReference type="Pfam" id="PF01594">
    <property type="entry name" value="AI-2E_transport"/>
    <property type="match status" value="1"/>
</dbReference>
<dbReference type="OrthoDB" id="9793390at2"/>
<dbReference type="PANTHER" id="PTHR21716">
    <property type="entry name" value="TRANSMEMBRANE PROTEIN"/>
    <property type="match status" value="1"/>
</dbReference>
<evidence type="ECO:0000256" key="3">
    <source>
        <dbReference type="ARBA" id="ARBA00022448"/>
    </source>
</evidence>
<keyword evidence="3" id="KW-0813">Transport</keyword>
<dbReference type="EMBL" id="FNNG01000001">
    <property type="protein sequence ID" value="SDW03981.1"/>
    <property type="molecule type" value="Genomic_DNA"/>
</dbReference>
<dbReference type="RefSeq" id="WP_093749772.1">
    <property type="nucleotide sequence ID" value="NZ_BSYN01000001.1"/>
</dbReference>
<sequence>MKVNWNTKYTTIAVYAFIVVVLSIIFYLIVSEVSLFKIQVNKYLSIFQPIIIGFVMAYIFNFILEFFETVLLSKIFTAEKHRKIKRIVGIVLTYLVVALLFYLFLKFVLPQLISSIMGLVNDIPGYFTAITNKIGEITNDFYIGEEYYDIILAKWNEFVEYILRFATDLVPKLGYLTKAIISSIWNIALGIIISIYLLLDKERFKALSKKMILSIFSEKNANRIMVLVNRIDHIFGRFLSGKILDSLIIGVLTFIVLKIVKMPYVILVSFIVGITNIIPFFGPFIGAIPSFFIIFFVSPVKGFWFLLIILIIQQIDGNIIGPKILGDSLGISAFWILFSLLVAGKILGFVGMIIGVPLFVFIYSIIKDIVEYRLEKKELPRDTKEYY</sequence>
<evidence type="ECO:0000313" key="10">
    <source>
        <dbReference type="Proteomes" id="UP000198828"/>
    </source>
</evidence>
<feature type="transmembrane region" description="Helical" evidence="8">
    <location>
        <begin position="234"/>
        <end position="257"/>
    </location>
</feature>
<keyword evidence="6 8" id="KW-1133">Transmembrane helix</keyword>
<dbReference type="GO" id="GO:0005886">
    <property type="term" value="C:plasma membrane"/>
    <property type="evidence" value="ECO:0007669"/>
    <property type="project" value="UniProtKB-SubCell"/>
</dbReference>
<gene>
    <name evidence="9" type="ORF">SAMN05660923_00096</name>
</gene>
<evidence type="ECO:0000256" key="5">
    <source>
        <dbReference type="ARBA" id="ARBA00022692"/>
    </source>
</evidence>
<evidence type="ECO:0000256" key="8">
    <source>
        <dbReference type="SAM" id="Phobius"/>
    </source>
</evidence>
<evidence type="ECO:0000256" key="2">
    <source>
        <dbReference type="ARBA" id="ARBA00009773"/>
    </source>
</evidence>
<feature type="transmembrane region" description="Helical" evidence="8">
    <location>
        <begin position="50"/>
        <end position="67"/>
    </location>
</feature>
<comment type="similarity">
    <text evidence="2">Belongs to the autoinducer-2 exporter (AI-2E) (TC 2.A.86) family.</text>
</comment>
<reference evidence="9 10" key="1">
    <citation type="submission" date="2016-10" db="EMBL/GenBank/DDBJ databases">
        <authorList>
            <person name="de Groot N.N."/>
        </authorList>
    </citation>
    <scope>NUCLEOTIDE SEQUENCE [LARGE SCALE GENOMIC DNA]</scope>
    <source>
        <strain evidence="9 10">DSM 23310</strain>
    </source>
</reference>
<evidence type="ECO:0000256" key="1">
    <source>
        <dbReference type="ARBA" id="ARBA00004651"/>
    </source>
</evidence>
<keyword evidence="10" id="KW-1185">Reference proteome</keyword>
<feature type="transmembrane region" description="Helical" evidence="8">
    <location>
        <begin position="264"/>
        <end position="285"/>
    </location>
</feature>
<organism evidence="9 10">
    <name type="scientific">Tepidimicrobium xylanilyticum</name>
    <dbReference type="NCBI Taxonomy" id="1123352"/>
    <lineage>
        <taxon>Bacteria</taxon>
        <taxon>Bacillati</taxon>
        <taxon>Bacillota</taxon>
        <taxon>Tissierellia</taxon>
        <taxon>Tissierellales</taxon>
        <taxon>Tepidimicrobiaceae</taxon>
        <taxon>Tepidimicrobium</taxon>
    </lineage>
</organism>
<name>A0A1H2Q9Z8_9FIRM</name>
<evidence type="ECO:0000256" key="7">
    <source>
        <dbReference type="ARBA" id="ARBA00023136"/>
    </source>
</evidence>
<protein>
    <submittedName>
        <fullName evidence="9">Predicted PurR-regulated permease PerM</fullName>
    </submittedName>
</protein>
<feature type="transmembrane region" description="Helical" evidence="8">
    <location>
        <begin position="349"/>
        <end position="366"/>
    </location>
</feature>
<dbReference type="Proteomes" id="UP000198828">
    <property type="component" value="Unassembled WGS sequence"/>
</dbReference>
<feature type="transmembrane region" description="Helical" evidence="8">
    <location>
        <begin position="179"/>
        <end position="199"/>
    </location>
</feature>
<keyword evidence="7 8" id="KW-0472">Membrane</keyword>
<feature type="transmembrane region" description="Helical" evidence="8">
    <location>
        <begin position="12"/>
        <end position="30"/>
    </location>
</feature>